<dbReference type="EMBL" id="MU004195">
    <property type="protein sequence ID" value="KAF2491686.1"/>
    <property type="molecule type" value="Genomic_DNA"/>
</dbReference>
<dbReference type="Pfam" id="PF06985">
    <property type="entry name" value="HET"/>
    <property type="match status" value="1"/>
</dbReference>
<feature type="region of interest" description="Disordered" evidence="1">
    <location>
        <begin position="748"/>
        <end position="770"/>
    </location>
</feature>
<dbReference type="PANTHER" id="PTHR33112:SF12">
    <property type="entry name" value="HETEROKARYON INCOMPATIBILITY DOMAIN-CONTAINING PROTEIN"/>
    <property type="match status" value="1"/>
</dbReference>
<organism evidence="3 4">
    <name type="scientific">Lophium mytilinum</name>
    <dbReference type="NCBI Taxonomy" id="390894"/>
    <lineage>
        <taxon>Eukaryota</taxon>
        <taxon>Fungi</taxon>
        <taxon>Dikarya</taxon>
        <taxon>Ascomycota</taxon>
        <taxon>Pezizomycotina</taxon>
        <taxon>Dothideomycetes</taxon>
        <taxon>Pleosporomycetidae</taxon>
        <taxon>Mytilinidiales</taxon>
        <taxon>Mytilinidiaceae</taxon>
        <taxon>Lophium</taxon>
    </lineage>
</organism>
<evidence type="ECO:0000256" key="1">
    <source>
        <dbReference type="SAM" id="MobiDB-lite"/>
    </source>
</evidence>
<evidence type="ECO:0000259" key="2">
    <source>
        <dbReference type="Pfam" id="PF06985"/>
    </source>
</evidence>
<proteinExistence type="predicted"/>
<feature type="compositionally biased region" description="Polar residues" evidence="1">
    <location>
        <begin position="754"/>
        <end position="770"/>
    </location>
</feature>
<reference evidence="3" key="1">
    <citation type="journal article" date="2020" name="Stud. Mycol.">
        <title>101 Dothideomycetes genomes: a test case for predicting lifestyles and emergence of pathogens.</title>
        <authorList>
            <person name="Haridas S."/>
            <person name="Albert R."/>
            <person name="Binder M."/>
            <person name="Bloem J."/>
            <person name="Labutti K."/>
            <person name="Salamov A."/>
            <person name="Andreopoulos B."/>
            <person name="Baker S."/>
            <person name="Barry K."/>
            <person name="Bills G."/>
            <person name="Bluhm B."/>
            <person name="Cannon C."/>
            <person name="Castanera R."/>
            <person name="Culley D."/>
            <person name="Daum C."/>
            <person name="Ezra D."/>
            <person name="Gonzalez J."/>
            <person name="Henrissat B."/>
            <person name="Kuo A."/>
            <person name="Liang C."/>
            <person name="Lipzen A."/>
            <person name="Lutzoni F."/>
            <person name="Magnuson J."/>
            <person name="Mondo S."/>
            <person name="Nolan M."/>
            <person name="Ohm R."/>
            <person name="Pangilinan J."/>
            <person name="Park H.-J."/>
            <person name="Ramirez L."/>
            <person name="Alfaro M."/>
            <person name="Sun H."/>
            <person name="Tritt A."/>
            <person name="Yoshinaga Y."/>
            <person name="Zwiers L.-H."/>
            <person name="Turgeon B."/>
            <person name="Goodwin S."/>
            <person name="Spatafora J."/>
            <person name="Crous P."/>
            <person name="Grigoriev I."/>
        </authorList>
    </citation>
    <scope>NUCLEOTIDE SEQUENCE</scope>
    <source>
        <strain evidence="3">CBS 269.34</strain>
    </source>
</reference>
<protein>
    <recommendedName>
        <fullName evidence="2">Heterokaryon incompatibility domain-containing protein</fullName>
    </recommendedName>
</protein>
<feature type="domain" description="Heterokaryon incompatibility" evidence="2">
    <location>
        <begin position="253"/>
        <end position="442"/>
    </location>
</feature>
<dbReference type="OrthoDB" id="5135333at2759"/>
<dbReference type="InterPro" id="IPR010730">
    <property type="entry name" value="HET"/>
</dbReference>
<dbReference type="PANTHER" id="PTHR33112">
    <property type="entry name" value="DOMAIN PROTEIN, PUTATIVE-RELATED"/>
    <property type="match status" value="1"/>
</dbReference>
<sequence>MCQPEYDLLKAEHISKGLQDNNKLKEIQSFSEWSEKLPDWKGKLAGADVWPFGYAVDRQQAAQSTQEEAKRLFSQAEERDLNFKSLNDIDEMYKTGDLYDRTMEGTNKLISIMNITGTDNPQMREFGVRAQAATSQLALWNNKKRKRLPCILVIRAYRKNEEKAGVLSVRVYGHGRVPLAQLKEICHFSLRFETGSSHDPRRVKEQIWYGNKLEERINVKFFEKLIDVHDMRIIETDFEEIIRPEPHRYHLDYVALSYTWGKRPLPKDWIEQRRALHQGGPPRTEYYNTRTRQTTLIRPEDEHQFPTRLKTENEEMLLSENGLKGGGVYIPKTIRDAIEVVKDAGQHFLWVDSLCIIQEQHTWDNRANIARMGRIYNHALFTIVAGDSPHADAGIKGISSDRDTSRMIAESNIVDDVQIFLPVGLKELEFRPWEERAWCFQEKVLSRRLLVFAGGYAVWHCRGGVWREDVNALDGDRSSVSFPWLRLTSIDPANTTGLARAKLEKREEDESVRLMRLPVMDQYINAVEDFSRRAIGESWKILDAFEGLQNTLKYSKLLHSPFRNGLPSNYLDVALLWQPQQPLRRRRDQVDEHGTIRRRCPPSWTWAGWESAQECEYPETKGGAVYYDQPFDVHFDDLGFVKRLEKFGEERIRPRKRTLYGVSAYRQELLELGMFGLPTMGAKGFNNWESWQPGPATRPTLSFPVSELNDQHLVLQTEVATLYLRKECWRKRTYSKLADFEYCRETFHDKDPSKASSTETDPSGTASMESDVNTTISHEYWIKSHNNKNVGIVKIDAGAYHQSSIDAAILSEGQYLGNEESVDVLGYPFYNVMLIERKSGGTFAERIGLGKISKSMWKRSEPKSEIVVVE</sequence>
<evidence type="ECO:0000313" key="4">
    <source>
        <dbReference type="Proteomes" id="UP000799750"/>
    </source>
</evidence>
<evidence type="ECO:0000313" key="3">
    <source>
        <dbReference type="EMBL" id="KAF2491686.1"/>
    </source>
</evidence>
<keyword evidence="4" id="KW-1185">Reference proteome</keyword>
<dbReference type="AlphaFoldDB" id="A0A6A6QI50"/>
<name>A0A6A6QI50_9PEZI</name>
<dbReference type="Proteomes" id="UP000799750">
    <property type="component" value="Unassembled WGS sequence"/>
</dbReference>
<gene>
    <name evidence="3" type="ORF">BU16DRAFT_621210</name>
</gene>
<accession>A0A6A6QI50</accession>